<dbReference type="PROSITE" id="PS00941">
    <property type="entry name" value="CARBOXYLESTERASE_B_2"/>
    <property type="match status" value="1"/>
</dbReference>
<feature type="signal peptide" evidence="1">
    <location>
        <begin position="1"/>
        <end position="15"/>
    </location>
</feature>
<accession>A0A5J4VMI8</accession>
<dbReference type="AlphaFoldDB" id="A0A5J4VMI8"/>
<evidence type="ECO:0000259" key="2">
    <source>
        <dbReference type="Pfam" id="PF00135"/>
    </source>
</evidence>
<dbReference type="Pfam" id="PF00135">
    <property type="entry name" value="COesterase"/>
    <property type="match status" value="1"/>
</dbReference>
<sequence>MNKVSLLLFIVLAYAWPPTVRISDGYSIKGKHKGHSAIFYGIPYAAPPVGDLRWRAPQLYIRPNNTLLKAYNRPPACPQELKLLQSEDCLFLNIFAPKQAVKNRNRRDFRAKPVVVYFHYGSFKHHSSLDPPGQVYNSYNEDGVILVSVNYRLGILGFFAHPALSIEDPSVKSNFGLYDQREALKWIQRNIRQFGGDPSQVTILGIV</sequence>
<keyword evidence="1" id="KW-0732">Signal</keyword>
<evidence type="ECO:0000256" key="1">
    <source>
        <dbReference type="SAM" id="SignalP"/>
    </source>
</evidence>
<reference evidence="3 4" key="1">
    <citation type="submission" date="2019-03" db="EMBL/GenBank/DDBJ databases">
        <title>Single cell metagenomics reveals metabolic interactions within the superorganism composed of flagellate Streblomastix strix and complex community of Bacteroidetes bacteria on its surface.</title>
        <authorList>
            <person name="Treitli S.C."/>
            <person name="Kolisko M."/>
            <person name="Husnik F."/>
            <person name="Keeling P."/>
            <person name="Hampl V."/>
        </authorList>
    </citation>
    <scope>NUCLEOTIDE SEQUENCE [LARGE SCALE GENOMIC DNA]</scope>
    <source>
        <strain evidence="3">ST1C</strain>
    </source>
</reference>
<gene>
    <name evidence="3" type="ORF">EZS28_020981</name>
</gene>
<dbReference type="InterPro" id="IPR002018">
    <property type="entry name" value="CarbesteraseB"/>
</dbReference>
<dbReference type="Proteomes" id="UP000324800">
    <property type="component" value="Unassembled WGS sequence"/>
</dbReference>
<feature type="chain" id="PRO_5023859290" evidence="1">
    <location>
        <begin position="16"/>
        <end position="207"/>
    </location>
</feature>
<organism evidence="3 4">
    <name type="scientific">Streblomastix strix</name>
    <dbReference type="NCBI Taxonomy" id="222440"/>
    <lineage>
        <taxon>Eukaryota</taxon>
        <taxon>Metamonada</taxon>
        <taxon>Preaxostyla</taxon>
        <taxon>Oxymonadida</taxon>
        <taxon>Streblomastigidae</taxon>
        <taxon>Streblomastix</taxon>
    </lineage>
</organism>
<dbReference type="EMBL" id="SNRW01006217">
    <property type="protein sequence ID" value="KAA6383493.1"/>
    <property type="molecule type" value="Genomic_DNA"/>
</dbReference>
<evidence type="ECO:0000313" key="4">
    <source>
        <dbReference type="Proteomes" id="UP000324800"/>
    </source>
</evidence>
<dbReference type="InterPro" id="IPR029058">
    <property type="entry name" value="AB_hydrolase_fold"/>
</dbReference>
<dbReference type="SUPFAM" id="SSF53474">
    <property type="entry name" value="alpha/beta-Hydrolases"/>
    <property type="match status" value="1"/>
</dbReference>
<dbReference type="Gene3D" id="3.40.50.1820">
    <property type="entry name" value="alpha/beta hydrolase"/>
    <property type="match status" value="1"/>
</dbReference>
<proteinExistence type="predicted"/>
<dbReference type="InterPro" id="IPR050309">
    <property type="entry name" value="Type-B_Carboxylest/Lipase"/>
</dbReference>
<dbReference type="OrthoDB" id="6846267at2759"/>
<protein>
    <submittedName>
        <fullName evidence="3">Putative carboxylesterase family protein</fullName>
    </submittedName>
</protein>
<dbReference type="PANTHER" id="PTHR11559">
    <property type="entry name" value="CARBOXYLESTERASE"/>
    <property type="match status" value="1"/>
</dbReference>
<feature type="domain" description="Carboxylesterase type B" evidence="2">
    <location>
        <begin position="27"/>
        <end position="205"/>
    </location>
</feature>
<comment type="caution">
    <text evidence="3">The sequence shown here is derived from an EMBL/GenBank/DDBJ whole genome shotgun (WGS) entry which is preliminary data.</text>
</comment>
<name>A0A5J4VMI8_9EUKA</name>
<dbReference type="InterPro" id="IPR019819">
    <property type="entry name" value="Carboxylesterase_B_CS"/>
</dbReference>
<evidence type="ECO:0000313" key="3">
    <source>
        <dbReference type="EMBL" id="KAA6383493.1"/>
    </source>
</evidence>